<feature type="region of interest" description="Disordered" evidence="1">
    <location>
        <begin position="210"/>
        <end position="240"/>
    </location>
</feature>
<sequence>MAASLVGGAALGAAFGELLKAVLEIEHKNRNFEKTLAYIRTTLTAIHPLIREIEQQNSELGRPKEEHESLIRDMEDGTKLVYKCSKICRCNLPARIHHQEQLAALVESLLRFFIIDIQAQTARDLKETLITVRRIHSAINKMPPIRTEEISADTSCSANLKKICEKVTNQSSLPNQLTEEYTEKFVWEEVHQSMSTKKSEDPASQITQNMEETKSNGDKRQAEDNLVESQSNQELYKDEETSEGGVIVGAAFGELMKAVMEMKDKAVMFKSTLSYLQTTLMAIDPVIKEIDHHDNINNYLSLLGRPTEELRLLIKQIAEVTNLVYKSSRIHKLNYIARIRCQEQLLAMVESLVKFFVIDMQY</sequence>
<keyword evidence="4" id="KW-1185">Reference proteome</keyword>
<evidence type="ECO:0000313" key="4">
    <source>
        <dbReference type="Proteomes" id="UP001341840"/>
    </source>
</evidence>
<gene>
    <name evidence="3" type="ORF">PIB30_071855</name>
</gene>
<dbReference type="InterPro" id="IPR008808">
    <property type="entry name" value="Powdery_mildew-R_dom"/>
</dbReference>
<dbReference type="EMBL" id="JASCZI010182081">
    <property type="protein sequence ID" value="MED6186965.1"/>
    <property type="molecule type" value="Genomic_DNA"/>
</dbReference>
<name>A0ABU6WRP7_9FABA</name>
<accession>A0ABU6WRP7</accession>
<protein>
    <recommendedName>
        <fullName evidence="2">RPW8 domain-containing protein</fullName>
    </recommendedName>
</protein>
<feature type="compositionally biased region" description="Basic and acidic residues" evidence="1">
    <location>
        <begin position="211"/>
        <end position="223"/>
    </location>
</feature>
<organism evidence="3 4">
    <name type="scientific">Stylosanthes scabra</name>
    <dbReference type="NCBI Taxonomy" id="79078"/>
    <lineage>
        <taxon>Eukaryota</taxon>
        <taxon>Viridiplantae</taxon>
        <taxon>Streptophyta</taxon>
        <taxon>Embryophyta</taxon>
        <taxon>Tracheophyta</taxon>
        <taxon>Spermatophyta</taxon>
        <taxon>Magnoliopsida</taxon>
        <taxon>eudicotyledons</taxon>
        <taxon>Gunneridae</taxon>
        <taxon>Pentapetalae</taxon>
        <taxon>rosids</taxon>
        <taxon>fabids</taxon>
        <taxon>Fabales</taxon>
        <taxon>Fabaceae</taxon>
        <taxon>Papilionoideae</taxon>
        <taxon>50 kb inversion clade</taxon>
        <taxon>dalbergioids sensu lato</taxon>
        <taxon>Dalbergieae</taxon>
        <taxon>Pterocarpus clade</taxon>
        <taxon>Stylosanthes</taxon>
    </lineage>
</organism>
<dbReference type="Proteomes" id="UP001341840">
    <property type="component" value="Unassembled WGS sequence"/>
</dbReference>
<feature type="domain" description="RPW8" evidence="2">
    <location>
        <begin position="235"/>
        <end position="362"/>
    </location>
</feature>
<dbReference type="PROSITE" id="PS51153">
    <property type="entry name" value="RPW8"/>
    <property type="match status" value="2"/>
</dbReference>
<feature type="domain" description="RPW8" evidence="2">
    <location>
        <begin position="1"/>
        <end position="151"/>
    </location>
</feature>
<evidence type="ECO:0000259" key="2">
    <source>
        <dbReference type="PROSITE" id="PS51153"/>
    </source>
</evidence>
<comment type="caution">
    <text evidence="3">The sequence shown here is derived from an EMBL/GenBank/DDBJ whole genome shotgun (WGS) entry which is preliminary data.</text>
</comment>
<evidence type="ECO:0000256" key="1">
    <source>
        <dbReference type="SAM" id="MobiDB-lite"/>
    </source>
</evidence>
<evidence type="ECO:0000313" key="3">
    <source>
        <dbReference type="EMBL" id="MED6186965.1"/>
    </source>
</evidence>
<dbReference type="Pfam" id="PF05659">
    <property type="entry name" value="RPW8"/>
    <property type="match status" value="2"/>
</dbReference>
<reference evidence="3 4" key="1">
    <citation type="journal article" date="2023" name="Plants (Basel)">
        <title>Bridging the Gap: Combining Genomics and Transcriptomics Approaches to Understand Stylosanthes scabra, an Orphan Legume from the Brazilian Caatinga.</title>
        <authorList>
            <person name="Ferreira-Neto J.R.C."/>
            <person name="da Silva M.D."/>
            <person name="Binneck E."/>
            <person name="de Melo N.F."/>
            <person name="da Silva R.H."/>
            <person name="de Melo A.L.T.M."/>
            <person name="Pandolfi V."/>
            <person name="Bustamante F.O."/>
            <person name="Brasileiro-Vidal A.C."/>
            <person name="Benko-Iseppon A.M."/>
        </authorList>
    </citation>
    <scope>NUCLEOTIDE SEQUENCE [LARGE SCALE GENOMIC DNA]</scope>
    <source>
        <tissue evidence="3">Leaves</tissue>
    </source>
</reference>
<proteinExistence type="predicted"/>